<dbReference type="SUPFAM" id="SSF48452">
    <property type="entry name" value="TPR-like"/>
    <property type="match status" value="2"/>
</dbReference>
<accession>A0A7S2D7B2</accession>
<organism evidence="1">
    <name type="scientific">Octactis speculum</name>
    <dbReference type="NCBI Taxonomy" id="3111310"/>
    <lineage>
        <taxon>Eukaryota</taxon>
        <taxon>Sar</taxon>
        <taxon>Stramenopiles</taxon>
        <taxon>Ochrophyta</taxon>
        <taxon>Dictyochophyceae</taxon>
        <taxon>Dictyochales</taxon>
        <taxon>Dictyochaceae</taxon>
        <taxon>Octactis</taxon>
    </lineage>
</organism>
<dbReference type="InterPro" id="IPR053248">
    <property type="entry name" value="Zinc_finger_MYND_domain"/>
</dbReference>
<dbReference type="PANTHER" id="PTHR46533:SF1">
    <property type="entry name" value="ZINC FINGER MYND DOMAIN-CONTAINING PROTEIN 12"/>
    <property type="match status" value="1"/>
</dbReference>
<protein>
    <submittedName>
        <fullName evidence="1">Uncharacterized protein</fullName>
    </submittedName>
</protein>
<evidence type="ECO:0000313" key="1">
    <source>
        <dbReference type="EMBL" id="CAD9446616.1"/>
    </source>
</evidence>
<dbReference type="InterPro" id="IPR011990">
    <property type="entry name" value="TPR-like_helical_dom_sf"/>
</dbReference>
<sequence>MSRSRNPQKDPPPCIIRPLNTLAFPKGKHPRCELTDTMATVECETRHLTLYYASREHAEQAWYGIIHKIAPLLGSLRESQAIVGSEEDRAKREYALEMSKRALITPCQEEAAKFLVSGRYELAIPGAIFAITFIKDIHGNGALDLVPPYLQLAEANLGLGRLGKSEEFLSLANWSILKNPDCSQVIRSQLHRNFGRLYLAQGKLDDALRELTKDVYCLSLEKGPEHVVTSGGYYHMAGIFYTQHRVECALAFYDKVIDIWYKFLASLRSDSTLAEDISESQLQEGVDMIKYIEHTRVKLLGDDHIASAEAKYTLGLLYIFIGDKKSAFDCLTAAEAVYSRHLGPDHPSTRDVIQVLKAFPHPGDDGSTMNGSGVALEEMHHPVQGLHNSEQELI</sequence>
<reference evidence="1" key="1">
    <citation type="submission" date="2021-01" db="EMBL/GenBank/DDBJ databases">
        <authorList>
            <person name="Corre E."/>
            <person name="Pelletier E."/>
            <person name="Niang G."/>
            <person name="Scheremetjew M."/>
            <person name="Finn R."/>
            <person name="Kale V."/>
            <person name="Holt S."/>
            <person name="Cochrane G."/>
            <person name="Meng A."/>
            <person name="Brown T."/>
            <person name="Cohen L."/>
        </authorList>
    </citation>
    <scope>NUCLEOTIDE SEQUENCE</scope>
    <source>
        <strain evidence="1">CCMP1381</strain>
    </source>
</reference>
<proteinExistence type="predicted"/>
<dbReference type="PANTHER" id="PTHR46533">
    <property type="entry name" value="ZINC FINGER MYND DOMAIN-CONTAINING PROTEIN 12"/>
    <property type="match status" value="1"/>
</dbReference>
<name>A0A7S2D7B2_9STRA</name>
<dbReference type="EMBL" id="HBGS01038366">
    <property type="protein sequence ID" value="CAD9446616.1"/>
    <property type="molecule type" value="Transcribed_RNA"/>
</dbReference>
<dbReference type="Gene3D" id="1.25.40.10">
    <property type="entry name" value="Tetratricopeptide repeat domain"/>
    <property type="match status" value="2"/>
</dbReference>
<dbReference type="AlphaFoldDB" id="A0A7S2D7B2"/>
<gene>
    <name evidence="1" type="ORF">DSPE1174_LOCUS19865</name>
</gene>